<evidence type="ECO:0000313" key="3">
    <source>
        <dbReference type="EMBL" id="RMX39562.1"/>
    </source>
</evidence>
<dbReference type="InterPro" id="IPR008979">
    <property type="entry name" value="Galactose-bd-like_sf"/>
</dbReference>
<evidence type="ECO:0000313" key="4">
    <source>
        <dbReference type="Proteomes" id="UP000275408"/>
    </source>
</evidence>
<keyword evidence="4" id="KW-1185">Reference proteome</keyword>
<dbReference type="PROSITE" id="PS50022">
    <property type="entry name" value="FA58C_3"/>
    <property type="match status" value="1"/>
</dbReference>
<feature type="chain" id="PRO_5017943436" description="F5/8 type C domain-containing protein" evidence="1">
    <location>
        <begin position="27"/>
        <end position="112"/>
    </location>
</feature>
<accession>A0A3M6TDV5</accession>
<dbReference type="Proteomes" id="UP000275408">
    <property type="component" value="Unassembled WGS sequence"/>
</dbReference>
<comment type="caution">
    <text evidence="3">The sequence shown here is derived from an EMBL/GenBank/DDBJ whole genome shotgun (WGS) entry which is preliminary data.</text>
</comment>
<feature type="domain" description="F5/8 type C" evidence="2">
    <location>
        <begin position="1"/>
        <end position="102"/>
    </location>
</feature>
<dbReference type="AlphaFoldDB" id="A0A3M6TDV5"/>
<dbReference type="Gene3D" id="2.60.120.260">
    <property type="entry name" value="Galactose-binding domain-like"/>
    <property type="match status" value="1"/>
</dbReference>
<dbReference type="PANTHER" id="PTHR24543:SF291">
    <property type="entry name" value="SMOKE ALARM, ISOFORM D"/>
    <property type="match status" value="1"/>
</dbReference>
<dbReference type="PANTHER" id="PTHR24543">
    <property type="entry name" value="MULTICOPPER OXIDASE-RELATED"/>
    <property type="match status" value="1"/>
</dbReference>
<evidence type="ECO:0000256" key="1">
    <source>
        <dbReference type="SAM" id="SignalP"/>
    </source>
</evidence>
<dbReference type="SUPFAM" id="SSF49785">
    <property type="entry name" value="Galactose-binding domain-like"/>
    <property type="match status" value="1"/>
</dbReference>
<organism evidence="3 4">
    <name type="scientific">Pocillopora damicornis</name>
    <name type="common">Cauliflower coral</name>
    <name type="synonym">Millepora damicornis</name>
    <dbReference type="NCBI Taxonomy" id="46731"/>
    <lineage>
        <taxon>Eukaryota</taxon>
        <taxon>Metazoa</taxon>
        <taxon>Cnidaria</taxon>
        <taxon>Anthozoa</taxon>
        <taxon>Hexacorallia</taxon>
        <taxon>Scleractinia</taxon>
        <taxon>Astrocoeniina</taxon>
        <taxon>Pocilloporidae</taxon>
        <taxon>Pocillopora</taxon>
    </lineage>
</organism>
<dbReference type="OrthoDB" id="5983296at2759"/>
<dbReference type="Pfam" id="PF00754">
    <property type="entry name" value="F5_F8_type_C"/>
    <property type="match status" value="1"/>
</dbReference>
<sequence>MAEIHLELLLKLAFLALLFGIPLALGNSQADQWVKTYKLQLSTDGTTWTDYKEGGQIKVLDGNLDRNSEVKHAVYGVLTKYLRFLPQTHQGGVCMRTEVFGVTQKPSEFEMH</sequence>
<dbReference type="EMBL" id="RCHS01003809">
    <property type="protein sequence ID" value="RMX39562.1"/>
    <property type="molecule type" value="Genomic_DNA"/>
</dbReference>
<evidence type="ECO:0000259" key="2">
    <source>
        <dbReference type="PROSITE" id="PS50022"/>
    </source>
</evidence>
<protein>
    <recommendedName>
        <fullName evidence="2">F5/8 type C domain-containing protein</fullName>
    </recommendedName>
</protein>
<gene>
    <name evidence="3" type="ORF">pdam_00006105</name>
</gene>
<reference evidence="3 4" key="1">
    <citation type="journal article" date="2018" name="Sci. Rep.">
        <title>Comparative analysis of the Pocillopora damicornis genome highlights role of immune system in coral evolution.</title>
        <authorList>
            <person name="Cunning R."/>
            <person name="Bay R.A."/>
            <person name="Gillette P."/>
            <person name="Baker A.C."/>
            <person name="Traylor-Knowles N."/>
        </authorList>
    </citation>
    <scope>NUCLEOTIDE SEQUENCE [LARGE SCALE GENOMIC DNA]</scope>
    <source>
        <strain evidence="3">RSMAS</strain>
        <tissue evidence="3">Whole animal</tissue>
    </source>
</reference>
<proteinExistence type="predicted"/>
<keyword evidence="1" id="KW-0732">Signal</keyword>
<dbReference type="InterPro" id="IPR000421">
    <property type="entry name" value="FA58C"/>
</dbReference>
<name>A0A3M6TDV5_POCDA</name>
<feature type="signal peptide" evidence="1">
    <location>
        <begin position="1"/>
        <end position="26"/>
    </location>
</feature>